<dbReference type="AlphaFoldDB" id="A0A7J8SAP2"/>
<dbReference type="Proteomes" id="UP000593561">
    <property type="component" value="Unassembled WGS sequence"/>
</dbReference>
<name>A0A7J8SAP2_GOSDV</name>
<evidence type="ECO:0000313" key="1">
    <source>
        <dbReference type="EMBL" id="MBA0623141.1"/>
    </source>
</evidence>
<dbReference type="EMBL" id="JABFAC010000009">
    <property type="protein sequence ID" value="MBA0623141.1"/>
    <property type="molecule type" value="Genomic_DNA"/>
</dbReference>
<accession>A0A7J8SAP2</accession>
<keyword evidence="2" id="KW-1185">Reference proteome</keyword>
<organism evidence="1 2">
    <name type="scientific">Gossypium davidsonii</name>
    <name type="common">Davidson's cotton</name>
    <name type="synonym">Gossypium klotzschianum subsp. davidsonii</name>
    <dbReference type="NCBI Taxonomy" id="34287"/>
    <lineage>
        <taxon>Eukaryota</taxon>
        <taxon>Viridiplantae</taxon>
        <taxon>Streptophyta</taxon>
        <taxon>Embryophyta</taxon>
        <taxon>Tracheophyta</taxon>
        <taxon>Spermatophyta</taxon>
        <taxon>Magnoliopsida</taxon>
        <taxon>eudicotyledons</taxon>
        <taxon>Gunneridae</taxon>
        <taxon>Pentapetalae</taxon>
        <taxon>rosids</taxon>
        <taxon>malvids</taxon>
        <taxon>Malvales</taxon>
        <taxon>Malvaceae</taxon>
        <taxon>Malvoideae</taxon>
        <taxon>Gossypium</taxon>
    </lineage>
</organism>
<sequence length="61" mass="6795">VSVITPSTFTVLADGRKLAKFAHWITASGNFKSTAIRIFASMKLKRGHRQQKSSVQFPECN</sequence>
<reference evidence="1 2" key="1">
    <citation type="journal article" date="2019" name="Genome Biol. Evol.">
        <title>Insights into the evolution of the New World diploid cottons (Gossypium, subgenus Houzingenia) based on genome sequencing.</title>
        <authorList>
            <person name="Grover C.E."/>
            <person name="Arick M.A. 2nd"/>
            <person name="Thrash A."/>
            <person name="Conover J.L."/>
            <person name="Sanders W.S."/>
            <person name="Peterson D.G."/>
            <person name="Frelichowski J.E."/>
            <person name="Scheffler J.A."/>
            <person name="Scheffler B.E."/>
            <person name="Wendel J.F."/>
        </authorList>
    </citation>
    <scope>NUCLEOTIDE SEQUENCE [LARGE SCALE GENOMIC DNA]</scope>
    <source>
        <strain evidence="1">27</strain>
        <tissue evidence="1">Leaf</tissue>
    </source>
</reference>
<comment type="caution">
    <text evidence="1">The sequence shown here is derived from an EMBL/GenBank/DDBJ whole genome shotgun (WGS) entry which is preliminary data.</text>
</comment>
<protein>
    <submittedName>
        <fullName evidence="1">Uncharacterized protein</fullName>
    </submittedName>
</protein>
<proteinExistence type="predicted"/>
<feature type="non-terminal residue" evidence="1">
    <location>
        <position position="61"/>
    </location>
</feature>
<gene>
    <name evidence="1" type="ORF">Godav_008624</name>
</gene>
<evidence type="ECO:0000313" key="2">
    <source>
        <dbReference type="Proteomes" id="UP000593561"/>
    </source>
</evidence>